<name>A0AAQ1RWW7_9FIRM</name>
<evidence type="ECO:0000313" key="2">
    <source>
        <dbReference type="Proteomes" id="UP000184089"/>
    </source>
</evidence>
<dbReference type="RefSeq" id="WP_021660796.1">
    <property type="nucleotide sequence ID" value="NZ_FQVY01000004.1"/>
</dbReference>
<dbReference type="Proteomes" id="UP000184089">
    <property type="component" value="Unassembled WGS sequence"/>
</dbReference>
<evidence type="ECO:0000313" key="1">
    <source>
        <dbReference type="EMBL" id="SHG50962.1"/>
    </source>
</evidence>
<protein>
    <submittedName>
        <fullName evidence="1">Phage terminase, large subunit, PBSX family</fullName>
    </submittedName>
</protein>
<dbReference type="EMBL" id="FQVY01000004">
    <property type="protein sequence ID" value="SHG50962.1"/>
    <property type="molecule type" value="Genomic_DNA"/>
</dbReference>
<organism evidence="1 2">
    <name type="scientific">Bittarella massiliensis</name>
    <name type="common">ex Durand et al. 2017</name>
    <dbReference type="NCBI Taxonomy" id="1720313"/>
    <lineage>
        <taxon>Bacteria</taxon>
        <taxon>Bacillati</taxon>
        <taxon>Bacillota</taxon>
        <taxon>Clostridia</taxon>
        <taxon>Eubacteriales</taxon>
        <taxon>Oscillospiraceae</taxon>
        <taxon>Bittarella (ex Durand et al. 2017)</taxon>
    </lineage>
</organism>
<dbReference type="AlphaFoldDB" id="A0AAQ1RWW7"/>
<dbReference type="Gene3D" id="3.30.420.280">
    <property type="match status" value="1"/>
</dbReference>
<dbReference type="Gene3D" id="3.40.50.300">
    <property type="entry name" value="P-loop containing nucleotide triphosphate hydrolases"/>
    <property type="match status" value="1"/>
</dbReference>
<proteinExistence type="predicted"/>
<comment type="caution">
    <text evidence="1">The sequence shown here is derived from an EMBL/GenBank/DDBJ whole genome shotgun (WGS) entry which is preliminary data.</text>
</comment>
<gene>
    <name evidence="1" type="ORF">SAMN05444424_2606</name>
</gene>
<sequence length="444" mass="50356">MLLSPKYRAFLRFRGAAVEVLEGTTYAGKTTVGILKYMLMVAESPERDHVIAGLDLGTLEKNIITKDYGIKHVFGSLVDYRPQGGAGITMPHIVYHTPGGDKIIYVLGYDNKARWKKALGGQYGCVYVDEANVADMDFLREVSIRNDYWMMTLNPDDPALPVYSEYINHCRPLPQYAADAPKELLNQLDQPPKEGWVHWYFTFDHNAAMTTKKRDQLLAGVPKGSKIWKNKILGLRGRATGLVFDLQPRNIISAAWLHKQIEDGEIKIRQYTCGVDTSYSQRSDDTFAFVFQALTECGKIIQLACRVYNNKLLTKPLSPSDIPPLLVDFLEGCRKDWGLARTVYIDNADAGTILECQKYRRQNGGLYTFAPAWKKTQLLDRINLQAGWMAHGNYLILDSCGPMIEELNAYSWKEDKNEPEDRNDHTINASQYGWLPYKHQIGGK</sequence>
<accession>A0AAQ1RWW7</accession>
<dbReference type="InterPro" id="IPR027417">
    <property type="entry name" value="P-loop_NTPase"/>
</dbReference>
<reference evidence="2" key="1">
    <citation type="submission" date="2016-11" db="EMBL/GenBank/DDBJ databases">
        <authorList>
            <person name="Jaros S."/>
            <person name="Januszkiewicz K."/>
            <person name="Wedrychowicz H."/>
        </authorList>
    </citation>
    <scope>NUCLEOTIDE SEQUENCE [LARGE SCALE GENOMIC DNA]</scope>
    <source>
        <strain evidence="2">DSM 4029</strain>
    </source>
</reference>